<dbReference type="Proteomes" id="UP000253782">
    <property type="component" value="Unassembled WGS sequence"/>
</dbReference>
<feature type="chain" id="PRO_5016630478" evidence="1">
    <location>
        <begin position="21"/>
        <end position="277"/>
    </location>
</feature>
<evidence type="ECO:0000256" key="1">
    <source>
        <dbReference type="SAM" id="SignalP"/>
    </source>
</evidence>
<dbReference type="EMBL" id="QQAH01000001">
    <property type="protein sequence ID" value="RDD83628.1"/>
    <property type="molecule type" value="Genomic_DNA"/>
</dbReference>
<keyword evidence="3" id="KW-1185">Reference proteome</keyword>
<keyword evidence="1" id="KW-0732">Signal</keyword>
<proteinExistence type="predicted"/>
<feature type="signal peptide" evidence="1">
    <location>
        <begin position="1"/>
        <end position="20"/>
    </location>
</feature>
<name>A0A369UV64_9GAMM</name>
<dbReference type="AlphaFoldDB" id="A0A369UV64"/>
<dbReference type="RefSeq" id="WP_114844020.1">
    <property type="nucleotide sequence ID" value="NZ_JBHSPE010000001.1"/>
</dbReference>
<comment type="caution">
    <text evidence="2">The sequence shown here is derived from an EMBL/GenBank/DDBJ whole genome shotgun (WGS) entry which is preliminary data.</text>
</comment>
<gene>
    <name evidence="2" type="ORF">DVJ77_03375</name>
</gene>
<sequence>MISTLLSTLLLLAADSHVTAASANDIDSFIKSSEACALWRDSIKDHSTPASAAVTGDTCNPLPRRLAELRAANAHDVAALQRLNTYDGKTGQSIAPLPKDVAAVIDRLQQCGFLGGEFGGDGSTEDRATTLKMDKLRCGDALTADLHNLRQRFRDDVRVSTRLAMYDNEGTPIALIPEDLSAFETQSGACAEQHGNSTVCTQLPAGLTKLLAKYHSQRTLYPEHCVWDEEHCYDSTTGLPVQINERWDASKMHVLKDPASGKPLISITPRKLGTGGG</sequence>
<accession>A0A369UV64</accession>
<protein>
    <submittedName>
        <fullName evidence="2">Uncharacterized protein</fullName>
    </submittedName>
</protein>
<evidence type="ECO:0000313" key="2">
    <source>
        <dbReference type="EMBL" id="RDD83628.1"/>
    </source>
</evidence>
<evidence type="ECO:0000313" key="3">
    <source>
        <dbReference type="Proteomes" id="UP000253782"/>
    </source>
</evidence>
<organism evidence="2 3">
    <name type="scientific">Dyella tabacisoli</name>
    <dbReference type="NCBI Taxonomy" id="2282381"/>
    <lineage>
        <taxon>Bacteria</taxon>
        <taxon>Pseudomonadati</taxon>
        <taxon>Pseudomonadota</taxon>
        <taxon>Gammaproteobacteria</taxon>
        <taxon>Lysobacterales</taxon>
        <taxon>Rhodanobacteraceae</taxon>
        <taxon>Dyella</taxon>
    </lineage>
</organism>
<reference evidence="2 3" key="1">
    <citation type="submission" date="2018-07" db="EMBL/GenBank/DDBJ databases">
        <title>Dyella tabacisoli L4-6T, whole genome shotgun sequence.</title>
        <authorList>
            <person name="Zhou X.-K."/>
            <person name="Li W.-J."/>
            <person name="Duan Y.-Q."/>
        </authorList>
    </citation>
    <scope>NUCLEOTIDE SEQUENCE [LARGE SCALE GENOMIC DNA]</scope>
    <source>
        <strain evidence="2 3">L4-6</strain>
    </source>
</reference>